<dbReference type="InterPro" id="IPR027417">
    <property type="entry name" value="P-loop_NTPase"/>
</dbReference>
<dbReference type="PROSITE" id="PS00022">
    <property type="entry name" value="EGF_1"/>
    <property type="match status" value="1"/>
</dbReference>
<evidence type="ECO:0000256" key="9">
    <source>
        <dbReference type="SAM" id="MobiDB-lite"/>
    </source>
</evidence>
<comment type="similarity">
    <text evidence="8">Belongs to the TRAFAC class YlqF/YawG GTPase family. NOG2 subfamily.</text>
</comment>
<comment type="subcellular location">
    <subcellularLocation>
        <location evidence="2 8">Nucleus</location>
        <location evidence="2 8">Nucleolus</location>
    </subcellularLocation>
</comment>
<dbReference type="STRING" id="100787.A0A0G4LW74"/>
<dbReference type="InterPro" id="IPR030378">
    <property type="entry name" value="G_CP_dom"/>
</dbReference>
<dbReference type="SUPFAM" id="SSF52540">
    <property type="entry name" value="P-loop containing nucleoside triphosphate hydrolases"/>
    <property type="match status" value="1"/>
</dbReference>
<dbReference type="InterPro" id="IPR006073">
    <property type="entry name" value="GTP-bd"/>
</dbReference>
<dbReference type="Proteomes" id="UP000044602">
    <property type="component" value="Unassembled WGS sequence"/>
</dbReference>
<dbReference type="InterPro" id="IPR024929">
    <property type="entry name" value="GNL2_CP_dom"/>
</dbReference>
<feature type="domain" description="EGF-like" evidence="12">
    <location>
        <begin position="84"/>
        <end position="126"/>
    </location>
</feature>
<dbReference type="PANTHER" id="PTHR11089:SF9">
    <property type="entry name" value="NUCLEOLAR GTP-BINDING PROTEIN 2"/>
    <property type="match status" value="1"/>
</dbReference>
<dbReference type="CDD" id="cd01858">
    <property type="entry name" value="NGP_1"/>
    <property type="match status" value="1"/>
</dbReference>
<keyword evidence="6 8" id="KW-0539">Nucleus</keyword>
<dbReference type="GO" id="GO:0005525">
    <property type="term" value="F:GTP binding"/>
    <property type="evidence" value="ECO:0007669"/>
    <property type="project" value="UniProtKB-KW"/>
</dbReference>
<keyword evidence="11" id="KW-0732">Signal</keyword>
<feature type="non-terminal residue" evidence="14">
    <location>
        <position position="808"/>
    </location>
</feature>
<feature type="compositionally biased region" description="Low complexity" evidence="9">
    <location>
        <begin position="790"/>
        <end position="800"/>
    </location>
</feature>
<feature type="compositionally biased region" description="Low complexity" evidence="9">
    <location>
        <begin position="767"/>
        <end position="783"/>
    </location>
</feature>
<name>A0A0G4LW74_VERLO</name>
<keyword evidence="10" id="KW-1133">Transmembrane helix</keyword>
<evidence type="ECO:0000256" key="1">
    <source>
        <dbReference type="ARBA" id="ARBA00003892"/>
    </source>
</evidence>
<dbReference type="InterPro" id="IPR012971">
    <property type="entry name" value="NOG2_N_dom"/>
</dbReference>
<dbReference type="PANTHER" id="PTHR11089">
    <property type="entry name" value="GTP-BINDING PROTEIN-RELATED"/>
    <property type="match status" value="1"/>
</dbReference>
<reference evidence="14 15" key="1">
    <citation type="submission" date="2015-05" db="EMBL/GenBank/DDBJ databases">
        <authorList>
            <person name="Wang D.B."/>
            <person name="Wang M."/>
        </authorList>
    </citation>
    <scope>NUCLEOTIDE SEQUENCE [LARGE SCALE GENOMIC DNA]</scope>
    <source>
        <strain evidence="14">VL1</strain>
    </source>
</reference>
<comment type="function">
    <text evidence="1 8">GTPase that associates with pre-60S ribosomal subunits in the nucleolus and is required for their nuclear export and maturation.</text>
</comment>
<dbReference type="InterPro" id="IPR050755">
    <property type="entry name" value="TRAFAC_YlqF/YawG_RiboMat"/>
</dbReference>
<evidence type="ECO:0000256" key="8">
    <source>
        <dbReference type="RuleBase" id="RU364023"/>
    </source>
</evidence>
<dbReference type="AlphaFoldDB" id="A0A0G4LW74"/>
<keyword evidence="10" id="KW-0812">Transmembrane</keyword>
<keyword evidence="5 8" id="KW-0342">GTP-binding</keyword>
<evidence type="ECO:0000256" key="2">
    <source>
        <dbReference type="ARBA" id="ARBA00004604"/>
    </source>
</evidence>
<feature type="disulfide bond" evidence="7">
    <location>
        <begin position="116"/>
        <end position="125"/>
    </location>
</feature>
<organism evidence="14 15">
    <name type="scientific">Verticillium longisporum</name>
    <name type="common">Verticillium dahliae var. longisporum</name>
    <dbReference type="NCBI Taxonomy" id="100787"/>
    <lineage>
        <taxon>Eukaryota</taxon>
        <taxon>Fungi</taxon>
        <taxon>Dikarya</taxon>
        <taxon>Ascomycota</taxon>
        <taxon>Pezizomycotina</taxon>
        <taxon>Sordariomycetes</taxon>
        <taxon>Hypocreomycetidae</taxon>
        <taxon>Glomerellales</taxon>
        <taxon>Plectosphaerellaceae</taxon>
        <taxon>Verticillium</taxon>
    </lineage>
</organism>
<feature type="chain" id="PRO_5002566797" description="Nucleolar GTP-binding protein 2" evidence="11">
    <location>
        <begin position="25"/>
        <end position="808"/>
    </location>
</feature>
<feature type="region of interest" description="Disordered" evidence="9">
    <location>
        <begin position="724"/>
        <end position="808"/>
    </location>
</feature>
<keyword evidence="10" id="KW-0472">Membrane</keyword>
<comment type="caution">
    <text evidence="7">Lacks conserved residue(s) required for the propagation of feature annotation.</text>
</comment>
<evidence type="ECO:0000256" key="4">
    <source>
        <dbReference type="ARBA" id="ARBA00022741"/>
    </source>
</evidence>
<feature type="compositionally biased region" description="Acidic residues" evidence="9">
    <location>
        <begin position="729"/>
        <end position="747"/>
    </location>
</feature>
<protein>
    <recommendedName>
        <fullName evidence="3 8">Nucleolar GTP-binding protein 2</fullName>
    </recommendedName>
</protein>
<dbReference type="PROSITE" id="PS50026">
    <property type="entry name" value="EGF_3"/>
    <property type="match status" value="1"/>
</dbReference>
<feature type="signal peptide" evidence="11">
    <location>
        <begin position="1"/>
        <end position="24"/>
    </location>
</feature>
<accession>A0A0G4LW74</accession>
<keyword evidence="7" id="KW-0245">EGF-like domain</keyword>
<dbReference type="Gene3D" id="3.40.50.300">
    <property type="entry name" value="P-loop containing nucleotide triphosphate hydrolases"/>
    <property type="match status" value="1"/>
</dbReference>
<proteinExistence type="inferred from homology"/>
<feature type="domain" description="CP-type G" evidence="13">
    <location>
        <begin position="590"/>
        <end position="773"/>
    </location>
</feature>
<dbReference type="Pfam" id="PF08153">
    <property type="entry name" value="NGP1NT"/>
    <property type="match status" value="1"/>
</dbReference>
<evidence type="ECO:0000256" key="5">
    <source>
        <dbReference type="ARBA" id="ARBA00023134"/>
    </source>
</evidence>
<evidence type="ECO:0000313" key="15">
    <source>
        <dbReference type="Proteomes" id="UP000044602"/>
    </source>
</evidence>
<feature type="transmembrane region" description="Helical" evidence="10">
    <location>
        <begin position="322"/>
        <end position="345"/>
    </location>
</feature>
<keyword evidence="15" id="KW-1185">Reference proteome</keyword>
<evidence type="ECO:0000259" key="13">
    <source>
        <dbReference type="PROSITE" id="PS51721"/>
    </source>
</evidence>
<evidence type="ECO:0000256" key="11">
    <source>
        <dbReference type="SAM" id="SignalP"/>
    </source>
</evidence>
<sequence>MAVLRLKSALFLGALAGLAPLAAAQRNYTSYSDLDMARAQLALENSRPADCPPCFNCVLPAHKCNQFAPCNNYTGKCDCPEGFGGDDCIDPLCGSLGAGDNQKRPPRLPNEKTCSCDDGWTGINCNVCTEDNACNALMPTGDGGVCYQSGEVVDHNYQMCDVTNKQITKLLGTKKPQVTFNCKKEDAQCDFQFWVDHRESFYCHLTECDSKAIIDDRQNSTTYKCNKIECSCISDRMLCGENGSVDIGDFLDEEIKGPATFQCLQQNGGINNCKFKEPAMDDLILSLLGDASIELSCRSGECLHHTKVPGYERPRKKINTPLIAGVIAACSLFLVAVILIVWYLSRRSYRYSAIRLDDSDDDNTQLMTDHKPASLYFQNVAYDLNGKQILANIQGMAHPGEVMAIMGASVKALNMLKDGKPTRNAAGDITIAASFQSRDVPNARIEPNRKWFGNTRVISQDSLNAFRTAMAEKTSDPYSVLLKTNKLPMSLIRDETKDAKGQKKHHAKMTIETSSFADTFGPKAQRKRVKIGAGNLADLADDVDKSMDTYEERREQAKLLSGNSGEAEDEAHVGMSIEPIFNKGQSKRIWNELYRVLDSSDVVIHVLDARDPLGTRCLSVEKYLREEAPHKHLIFVLNKTDLVPTTVAARWVKYFSKQRPTLAMHSSITNPFGKGSLIELLRQYAKLHSDRKQISVGLIGYPNVGKSSIVNTLRSKKVATVAPIPGETKDDEEFDGFASEDDVESDEKDEKKPTDAEGSDDADDVISLGASSDDSDAGSKGTSLKTSIASQSERSLSRGSSTKRRKRT</sequence>
<dbReference type="FunFam" id="3.40.50.300:FF:000559">
    <property type="entry name" value="Nuclear/nucleolar GTPase 2"/>
    <property type="match status" value="1"/>
</dbReference>
<gene>
    <name evidence="14" type="ORF">BN1708_014330</name>
</gene>
<evidence type="ECO:0000256" key="3">
    <source>
        <dbReference type="ARBA" id="ARBA00022127"/>
    </source>
</evidence>
<evidence type="ECO:0000256" key="10">
    <source>
        <dbReference type="SAM" id="Phobius"/>
    </source>
</evidence>
<evidence type="ECO:0000256" key="6">
    <source>
        <dbReference type="ARBA" id="ARBA00023242"/>
    </source>
</evidence>
<keyword evidence="4 8" id="KW-0547">Nucleotide-binding</keyword>
<evidence type="ECO:0000313" key="14">
    <source>
        <dbReference type="EMBL" id="CRK25810.1"/>
    </source>
</evidence>
<evidence type="ECO:0000259" key="12">
    <source>
        <dbReference type="PROSITE" id="PS50026"/>
    </source>
</evidence>
<evidence type="ECO:0000256" key="7">
    <source>
        <dbReference type="PROSITE-ProRule" id="PRU00076"/>
    </source>
</evidence>
<dbReference type="Pfam" id="PF01926">
    <property type="entry name" value="MMR_HSR1"/>
    <property type="match status" value="1"/>
</dbReference>
<dbReference type="EMBL" id="CVQH01019557">
    <property type="protein sequence ID" value="CRK25810.1"/>
    <property type="molecule type" value="Genomic_DNA"/>
</dbReference>
<dbReference type="PROSITE" id="PS51721">
    <property type="entry name" value="G_CP"/>
    <property type="match status" value="1"/>
</dbReference>
<dbReference type="InterPro" id="IPR000742">
    <property type="entry name" value="EGF"/>
</dbReference>
<dbReference type="GO" id="GO:0005730">
    <property type="term" value="C:nucleolus"/>
    <property type="evidence" value="ECO:0007669"/>
    <property type="project" value="UniProtKB-SubCell"/>
</dbReference>
<keyword evidence="7" id="KW-1015">Disulfide bond</keyword>